<dbReference type="OrthoDB" id="1706352at2"/>
<dbReference type="RefSeq" id="WP_050354513.1">
    <property type="nucleotide sequence ID" value="NZ_LGSS01000003.1"/>
</dbReference>
<evidence type="ECO:0000313" key="3">
    <source>
        <dbReference type="Proteomes" id="UP000037267"/>
    </source>
</evidence>
<dbReference type="EMBL" id="LGSS01000003">
    <property type="protein sequence ID" value="KNF09541.1"/>
    <property type="molecule type" value="Genomic_DNA"/>
</dbReference>
<name>A0A0L0WDM4_GOTPU</name>
<proteinExistence type="predicted"/>
<organism evidence="2 3">
    <name type="scientific">Gottschalkia purinilytica</name>
    <name type="common">Clostridium purinilyticum</name>
    <dbReference type="NCBI Taxonomy" id="1503"/>
    <lineage>
        <taxon>Bacteria</taxon>
        <taxon>Bacillati</taxon>
        <taxon>Bacillota</taxon>
        <taxon>Tissierellia</taxon>
        <taxon>Tissierellales</taxon>
        <taxon>Gottschalkiaceae</taxon>
        <taxon>Gottschalkia</taxon>
    </lineage>
</organism>
<dbReference type="Proteomes" id="UP000037267">
    <property type="component" value="Unassembled WGS sequence"/>
</dbReference>
<accession>A0A0L0WDM4</accession>
<feature type="coiled-coil region" evidence="1">
    <location>
        <begin position="434"/>
        <end position="461"/>
    </location>
</feature>
<evidence type="ECO:0000256" key="1">
    <source>
        <dbReference type="SAM" id="Coils"/>
    </source>
</evidence>
<reference evidence="3" key="1">
    <citation type="submission" date="2015-07" db="EMBL/GenBank/DDBJ databases">
        <title>Draft genome sequence of the purine-degrading Gottschalkia purinilyticum DSM 1384 (formerly Clostridium purinilyticum).</title>
        <authorList>
            <person name="Poehlein A."/>
            <person name="Schiel-Bengelsdorf B."/>
            <person name="Bengelsdorf F.R."/>
            <person name="Daniel R."/>
            <person name="Duerre P."/>
        </authorList>
    </citation>
    <scope>NUCLEOTIDE SEQUENCE [LARGE SCALE GENOMIC DNA]</scope>
    <source>
        <strain evidence="3">DSM 1384</strain>
    </source>
</reference>
<dbReference type="AlphaFoldDB" id="A0A0L0WDM4"/>
<keyword evidence="3" id="KW-1185">Reference proteome</keyword>
<keyword evidence="1" id="KW-0175">Coiled coil</keyword>
<gene>
    <name evidence="2" type="ORF">CLPU_3c03210</name>
</gene>
<sequence>MPFINQRGNLVTDSYGNVYSFDLTDKGLEVVYHDKATRKSDRNILAEDGTMEYDVTINKEDDIYVVCQKTDTSISLYSLVNNRWTENVISDGFSEDMYNLNIIATEENIHILYCLQSEIDSSKLTVYHHYLKDNKWNTNVVSDIFRRELLNPIQVVKQKDKLILGYYNLVDRCEEIFINIFDINTETWGRSLQITNDQSTKLYLDIMYKDDCIHITYSEYEYDNLSIKYKKYNISDSHIKLISEDTLSNPANCTYSTLVYESGLLWNIWTEYDNVVSCFSEDEGITWTNPYLWPESKKKNFARYKFVTNESNIKNAYLLNYAFGTIHPQLAFLGFGNVDKAYEVAKKKDIGSDMYDKNNEENYKYEQYQQNSKEKKETKTHPDDEYFLDIYEKAYQKPIRKRRGNYDVYNASSEYNERKDVVKTKNQDLLVKEIKTLRQILDELDIRIEKIENRIKRLTNDDQDEKVYETLKDLEKRVNELEVVLSKRRRPFGARY</sequence>
<protein>
    <submittedName>
        <fullName evidence="2">Uncharacterized protein</fullName>
    </submittedName>
</protein>
<evidence type="ECO:0000313" key="2">
    <source>
        <dbReference type="EMBL" id="KNF09541.1"/>
    </source>
</evidence>
<comment type="caution">
    <text evidence="2">The sequence shown here is derived from an EMBL/GenBank/DDBJ whole genome shotgun (WGS) entry which is preliminary data.</text>
</comment>